<dbReference type="Ensembl" id="ENSOSIT00000053005.1">
    <property type="protein sequence ID" value="ENSOSIP00000050466.1"/>
    <property type="gene ID" value="ENSOSIG00000023529.1"/>
</dbReference>
<dbReference type="InterPro" id="IPR052950">
    <property type="entry name" value="CISD"/>
</dbReference>
<dbReference type="GO" id="GO:0051537">
    <property type="term" value="F:2 iron, 2 sulfur cluster binding"/>
    <property type="evidence" value="ECO:0007669"/>
    <property type="project" value="TreeGrafter"/>
</dbReference>
<keyword evidence="2" id="KW-1185">Reference proteome</keyword>
<dbReference type="AlphaFoldDB" id="A0A8C7ZYI7"/>
<accession>A0A8C7ZYI7</accession>
<dbReference type="GeneTree" id="ENSGT00990000204927"/>
<dbReference type="GO" id="GO:0005739">
    <property type="term" value="C:mitochondrion"/>
    <property type="evidence" value="ECO:0007669"/>
    <property type="project" value="TreeGrafter"/>
</dbReference>
<dbReference type="InterPro" id="IPR042216">
    <property type="entry name" value="MitoNEET_CISD"/>
</dbReference>
<dbReference type="Proteomes" id="UP000694383">
    <property type="component" value="Unplaced"/>
</dbReference>
<dbReference type="PANTHER" id="PTHR46491">
    <property type="entry name" value="CDGSH IRON SULFUR DOMAIN PROTEIN HOMOLOG"/>
    <property type="match status" value="1"/>
</dbReference>
<sequence length="103" mass="11100">MIPCCSQVCLSTLLPEPVIPSRKPFKVELSGGKHYSWCSCGLSRKQVRHLVSSAGSNPQFYATQEGSAIWLCGCKPTNKPPFCDGTHKDDQFGEGVTGSPNPS</sequence>
<evidence type="ECO:0000313" key="2">
    <source>
        <dbReference type="Proteomes" id="UP000694383"/>
    </source>
</evidence>
<protein>
    <recommendedName>
        <fullName evidence="3">CDGSH iron-sulfur domain-containing protein 3, mitochondrial</fullName>
    </recommendedName>
</protein>
<evidence type="ECO:0008006" key="3">
    <source>
        <dbReference type="Google" id="ProtNLM"/>
    </source>
</evidence>
<dbReference type="Gene3D" id="3.40.5.90">
    <property type="entry name" value="CDGSH iron-sulfur domain, mitoNEET-type"/>
    <property type="match status" value="1"/>
</dbReference>
<reference evidence="1" key="1">
    <citation type="submission" date="2025-08" db="UniProtKB">
        <authorList>
            <consortium name="Ensembl"/>
        </authorList>
    </citation>
    <scope>IDENTIFICATION</scope>
</reference>
<dbReference type="PANTHER" id="PTHR46491:SF3">
    <property type="entry name" value="CDGSH IRON-SULFUR DOMAIN-CONTAINING PROTEIN 3, MITOCHONDRIAL"/>
    <property type="match status" value="1"/>
</dbReference>
<organism evidence="1 2">
    <name type="scientific">Oryzias sinensis</name>
    <name type="common">Chinese medaka</name>
    <dbReference type="NCBI Taxonomy" id="183150"/>
    <lineage>
        <taxon>Eukaryota</taxon>
        <taxon>Metazoa</taxon>
        <taxon>Chordata</taxon>
        <taxon>Craniata</taxon>
        <taxon>Vertebrata</taxon>
        <taxon>Euteleostomi</taxon>
        <taxon>Actinopterygii</taxon>
        <taxon>Neopterygii</taxon>
        <taxon>Teleostei</taxon>
        <taxon>Neoteleostei</taxon>
        <taxon>Acanthomorphata</taxon>
        <taxon>Ovalentaria</taxon>
        <taxon>Atherinomorphae</taxon>
        <taxon>Beloniformes</taxon>
        <taxon>Adrianichthyidae</taxon>
        <taxon>Oryziinae</taxon>
        <taxon>Oryzias</taxon>
    </lineage>
</organism>
<proteinExistence type="predicted"/>
<reference evidence="1" key="2">
    <citation type="submission" date="2025-09" db="UniProtKB">
        <authorList>
            <consortium name="Ensembl"/>
        </authorList>
    </citation>
    <scope>IDENTIFICATION</scope>
</reference>
<name>A0A8C7ZYI7_9TELE</name>
<evidence type="ECO:0000313" key="1">
    <source>
        <dbReference type="Ensembl" id="ENSOSIP00000050466.1"/>
    </source>
</evidence>